<name>A0AAJ0B6M4_9PEZI</name>
<sequence length="2060" mass="228176">MIGGNEEPWDRDAVLLGRDDVSDFNEENILPQPPEVLAKIRQWLQPTDYDSEGGEYKKHSASHLAGTGGWLFSSDAYQTWHSSEDDGLLWIRGIPGSGKSVFAASIIDHLRQEDCPILFFFFRQIIDANHRPIAAVRDMLVQLLPLSPPLQQAFKEYIDNDRGIDSITNTDLWHHLRRATVYMPRVYCVVDALDEMDQTDDLEPFLRSLIEFASWRSGQVKVVITSRPVAYIEGPLRTARALHIRLEEKQVDMDIAKFVEHKLSQSTIPGHLQDRIRAAVPGNANGLFLYARLAMDAFLKPWADITKVLEELPRDLNVMYTDLLREHSRRSGVPAPIQLLILQAVTHATRPLRLLEIADFINLTQYPPDKRDLKTVKSLVRAACGPLLEILPDETVSVVHHSLTEFLNGSTRKPEAPKPETNTFPVLESGPTHNRLGVVCLSYLVFGCFDGDEGVEKTGPSRTGSHVYFNKEEFCLRYPFAQYASQNWHSHWRKAALTGHNMSEINQLVDKLLHHARLADWASIAGTCFGGEYGLSPLSIAVRYGLDEYVGLLLGRPETDINRDIPDAGPPICLASKEGHEKIVAMLLDAGASTGAHTERGETPMLLAASHGHQHTVKFLLEQGVDPFEKLCLDTGPSQRGRQEFHQNALFRACNHGHIRVVGEIARCIKTAKQASTLLWCAVRSKRPEMVELALAQPLVQVDAEPEPQFCTGDPPISPGMTPLIAASDARNPRIIELLLQAGANPNAQYDGAFSTAGGNALNALTADRWRCAEEERSPTRVGECLRLLVAAGADTNQLDRKGNSVLHNVTDPVSARLLLDAGADPNVTNSAGQTVLHTCDNKEILEVLLAYADTDIERKQARNLLTPLLCAISRARFAVAIRLLEKGASPLAVDNRGAGVFHYAVLSTGGFPSNNPQGLAQLPGLIHHLRQYGGDANIPNSEGRTALHTYVSSAKYESVLRDNPCVLQALIAAGADVEVKDHDGRTPLYLMMLGTPSDYEARWDIFIRAGARPDSTDNNGRTLFHALKVDSNFTRLSQLYITHGLDPKQTDYEGNTLWHVHAQDLADMDYEKSEAAQGRPESLLPLIELDVDPLQPNHAGRTLLHELSHFESSSLRSWRDVREGYTRTITPPGRQHETMLTYAIQLHEARGVGVDQQDKHGVTALHISSTHSEYNVQRLLEAGADPLKATHEGLTPLHLAARSHQPNVVALLLEWLKTHHGEDVLRSAVNSSAESFLAKTPLLHACVSGTFQSVQMLLEAGARSDVANWTPLAQFETEDRKWPGYNGSTSISPVGRRRSSAVRLRDNHRFHGSLRLDYPLDRLDEILDLLWDYMPAKKENLARAIGLATRSSHDYTVEVLVRQFKKRFPECDVSISGVDSFPSEEKFSPLALDLCLGRREANRTVASSERHRQSSPDVFRSLMRLRDYDGTVDALKASGGLTADLGGLEILHSLVLGGFASILKQVATKEVVRQLDSWKTREPLARRLKDSPNLRRPLLHVACDVERPNMDVLRVLVEDLGVDVHGRDMCPRHIGQGGQKEYVPDRTVLHVLAEGRHYWQHAFAVRYLIQKGVDFEARDAAGLTPLLIALGNIGLPSFDIRMVRELVSAGANVNAITPGGRTCLGQVVSDPLIVRYLLESGARTTFSALECSITCTRPDVLEMLLDHGADPNMKETEAERERIAMLLEHGLWADVKVCETMVQLLLNHGADPNAVCPDKSIIIHRMIANGTLTKGSFANICLGAPSINLEARDANGRTLLHAACRGMNNGDGSLAILLLDRGADVRAISEDGCNALHHLNSRDNIFHTKTVSIPALRRILAAAPDLVNQKDNHGQTPLHKALALKATDAANVLLSAGADPAAADSYGNTPLHWLMYSPWEIDDSGNVVGGAYEVFTKLTAAKADVNVRNPAGETPLFWFFRSGRVKHGEAWRERHEWPVQATDPAGIAAESRVRFASLPLMRLFEEHGMDWRTTNEAGQSLLHVVVKHTDMYTKGDVCLDHFRFLMGRGVDPLLEDKEDRSALDIAAIRGLKKILAMFKRDVPEDEDEEEEEEEEEMEE</sequence>
<reference evidence="6" key="1">
    <citation type="submission" date="2023-06" db="EMBL/GenBank/DDBJ databases">
        <title>Genome-scale phylogeny and comparative genomics of the fungal order Sordariales.</title>
        <authorList>
            <consortium name="Lawrence Berkeley National Laboratory"/>
            <person name="Hensen N."/>
            <person name="Bonometti L."/>
            <person name="Westerberg I."/>
            <person name="Brannstrom I.O."/>
            <person name="Guillou S."/>
            <person name="Cros-Aarteil S."/>
            <person name="Calhoun S."/>
            <person name="Haridas S."/>
            <person name="Kuo A."/>
            <person name="Mondo S."/>
            <person name="Pangilinan J."/>
            <person name="Riley R."/>
            <person name="Labutti K."/>
            <person name="Andreopoulos B."/>
            <person name="Lipzen A."/>
            <person name="Chen C."/>
            <person name="Yanf M."/>
            <person name="Daum C."/>
            <person name="Ng V."/>
            <person name="Clum A."/>
            <person name="Steindorff A."/>
            <person name="Ohm R."/>
            <person name="Martin F."/>
            <person name="Silar P."/>
            <person name="Natvig D."/>
            <person name="Lalanne C."/>
            <person name="Gautier V."/>
            <person name="Ament-Velasquez S.L."/>
            <person name="Kruys A."/>
            <person name="Hutchinson M.I."/>
            <person name="Powell A.J."/>
            <person name="Barry K."/>
            <person name="Miller A.N."/>
            <person name="Grigoriev I.V."/>
            <person name="Debuchy R."/>
            <person name="Gladieux P."/>
            <person name="Thoren M.H."/>
            <person name="Johannesson H."/>
        </authorList>
    </citation>
    <scope>NUCLEOTIDE SEQUENCE</scope>
    <source>
        <strain evidence="6">PSN4</strain>
    </source>
</reference>
<dbReference type="PANTHER" id="PTHR24198">
    <property type="entry name" value="ANKYRIN REPEAT AND PROTEIN KINASE DOMAIN-CONTAINING PROTEIN"/>
    <property type="match status" value="1"/>
</dbReference>
<evidence type="ECO:0000256" key="1">
    <source>
        <dbReference type="ARBA" id="ARBA00022737"/>
    </source>
</evidence>
<proteinExistence type="predicted"/>
<feature type="repeat" description="ANK" evidence="3">
    <location>
        <begin position="1193"/>
        <end position="1215"/>
    </location>
</feature>
<dbReference type="InterPro" id="IPR027417">
    <property type="entry name" value="P-loop_NTPase"/>
</dbReference>
<gene>
    <name evidence="6" type="ORF">QBC47DRAFT_351508</name>
</gene>
<dbReference type="SMART" id="SM00248">
    <property type="entry name" value="ANK"/>
    <property type="match status" value="24"/>
</dbReference>
<dbReference type="InterPro" id="IPR056884">
    <property type="entry name" value="NPHP3-like_N"/>
</dbReference>
<keyword evidence="7" id="KW-1185">Reference proteome</keyword>
<evidence type="ECO:0000313" key="7">
    <source>
        <dbReference type="Proteomes" id="UP001239445"/>
    </source>
</evidence>
<feature type="domain" description="Nephrocystin 3-like N-terminal" evidence="5">
    <location>
        <begin position="66"/>
        <end position="227"/>
    </location>
</feature>
<dbReference type="Proteomes" id="UP001239445">
    <property type="component" value="Unassembled WGS sequence"/>
</dbReference>
<dbReference type="SUPFAM" id="SSF48403">
    <property type="entry name" value="Ankyrin repeat"/>
    <property type="match status" value="5"/>
</dbReference>
<dbReference type="Pfam" id="PF12796">
    <property type="entry name" value="Ank_2"/>
    <property type="match status" value="2"/>
</dbReference>
<feature type="repeat" description="ANK" evidence="3">
    <location>
        <begin position="1238"/>
        <end position="1270"/>
    </location>
</feature>
<dbReference type="InterPro" id="IPR036770">
    <property type="entry name" value="Ankyrin_rpt-contain_sf"/>
</dbReference>
<feature type="repeat" description="ANK" evidence="3">
    <location>
        <begin position="943"/>
        <end position="983"/>
    </location>
</feature>
<feature type="repeat" description="ANK" evidence="3">
    <location>
        <begin position="1834"/>
        <end position="1866"/>
    </location>
</feature>
<evidence type="ECO:0000256" key="3">
    <source>
        <dbReference type="PROSITE-ProRule" id="PRU00023"/>
    </source>
</evidence>
<protein>
    <submittedName>
        <fullName evidence="6">Ankyrin repeat-containing protein</fullName>
    </submittedName>
</protein>
<dbReference type="PRINTS" id="PR01415">
    <property type="entry name" value="ANKYRIN"/>
</dbReference>
<feature type="repeat" description="ANK" evidence="3">
    <location>
        <begin position="719"/>
        <end position="751"/>
    </location>
</feature>
<accession>A0AAJ0B6M4</accession>
<dbReference type="Gene3D" id="3.40.50.300">
    <property type="entry name" value="P-loop containing nucleotide triphosphate hydrolases"/>
    <property type="match status" value="1"/>
</dbReference>
<dbReference type="Gene3D" id="1.25.40.20">
    <property type="entry name" value="Ankyrin repeat-containing domain"/>
    <property type="match status" value="9"/>
</dbReference>
<dbReference type="Pfam" id="PF00023">
    <property type="entry name" value="Ank"/>
    <property type="match status" value="3"/>
</dbReference>
<evidence type="ECO:0000256" key="2">
    <source>
        <dbReference type="ARBA" id="ARBA00023043"/>
    </source>
</evidence>
<dbReference type="EMBL" id="MU839842">
    <property type="protein sequence ID" value="KAK1751383.1"/>
    <property type="molecule type" value="Genomic_DNA"/>
</dbReference>
<evidence type="ECO:0000259" key="5">
    <source>
        <dbReference type="Pfam" id="PF24883"/>
    </source>
</evidence>
<keyword evidence="1" id="KW-0677">Repeat</keyword>
<dbReference type="InterPro" id="IPR002110">
    <property type="entry name" value="Ankyrin_rpt"/>
</dbReference>
<feature type="repeat" description="ANK" evidence="3">
    <location>
        <begin position="600"/>
        <end position="626"/>
    </location>
</feature>
<organism evidence="6 7">
    <name type="scientific">Echria macrotheca</name>
    <dbReference type="NCBI Taxonomy" id="438768"/>
    <lineage>
        <taxon>Eukaryota</taxon>
        <taxon>Fungi</taxon>
        <taxon>Dikarya</taxon>
        <taxon>Ascomycota</taxon>
        <taxon>Pezizomycotina</taxon>
        <taxon>Sordariomycetes</taxon>
        <taxon>Sordariomycetidae</taxon>
        <taxon>Sordariales</taxon>
        <taxon>Schizotheciaceae</taxon>
        <taxon>Echria</taxon>
    </lineage>
</organism>
<feature type="region of interest" description="Disordered" evidence="4">
    <location>
        <begin position="2041"/>
        <end position="2060"/>
    </location>
</feature>
<comment type="caution">
    <text evidence="6">The sequence shown here is derived from an EMBL/GenBank/DDBJ whole genome shotgun (WGS) entry which is preliminary data.</text>
</comment>
<dbReference type="PROSITE" id="PS50088">
    <property type="entry name" value="ANK_REPEAT"/>
    <property type="match status" value="8"/>
</dbReference>
<keyword evidence="2 3" id="KW-0040">ANK repeat</keyword>
<feature type="repeat" description="ANK" evidence="3">
    <location>
        <begin position="1756"/>
        <end position="1791"/>
    </location>
</feature>
<dbReference type="SUPFAM" id="SSF52540">
    <property type="entry name" value="P-loop containing nucleoside triphosphate hydrolases"/>
    <property type="match status" value="1"/>
</dbReference>
<dbReference type="PANTHER" id="PTHR24198:SF165">
    <property type="entry name" value="ANKYRIN REPEAT-CONTAINING PROTEIN-RELATED"/>
    <property type="match status" value="1"/>
</dbReference>
<evidence type="ECO:0000256" key="4">
    <source>
        <dbReference type="SAM" id="MobiDB-lite"/>
    </source>
</evidence>
<evidence type="ECO:0000313" key="6">
    <source>
        <dbReference type="EMBL" id="KAK1751383.1"/>
    </source>
</evidence>
<feature type="repeat" description="ANK" evidence="3">
    <location>
        <begin position="567"/>
        <end position="599"/>
    </location>
</feature>
<dbReference type="Pfam" id="PF24883">
    <property type="entry name" value="NPHP3_N"/>
    <property type="match status" value="1"/>
</dbReference>
<feature type="compositionally biased region" description="Acidic residues" evidence="4">
    <location>
        <begin position="2044"/>
        <end position="2060"/>
    </location>
</feature>
<dbReference type="PROSITE" id="PS50297">
    <property type="entry name" value="ANK_REP_REGION"/>
    <property type="match status" value="6"/>
</dbReference>